<keyword evidence="6 8" id="KW-0071">Autoinducer synthesis</keyword>
<dbReference type="PRINTS" id="PR01549">
    <property type="entry name" value="AUTOINDCRSYN"/>
</dbReference>
<reference evidence="10 13" key="2">
    <citation type="journal article" date="2020" name="FEMS Microbiol. Ecol.">
        <title>Temporal dynamics of bacterial communities during seed development and maturation.</title>
        <authorList>
            <person name="Chesneau G."/>
            <person name="Torres-Cortes G."/>
            <person name="Briand M."/>
            <person name="Darrasse A."/>
            <person name="Preveaux A."/>
            <person name="Marais C."/>
            <person name="Jacques M.A."/>
            <person name="Shade A."/>
            <person name="Barret M."/>
        </authorList>
    </citation>
    <scope>NUCLEOTIDE SEQUENCE [LARGE SCALE GENOMIC DNA]</scope>
    <source>
        <strain evidence="10 13">CFBP13732</strain>
    </source>
</reference>
<dbReference type="PANTHER" id="PTHR39322">
    <property type="entry name" value="ACYL-HOMOSERINE-LACTONE SYNTHASE"/>
    <property type="match status" value="1"/>
</dbReference>
<dbReference type="InterPro" id="IPR016181">
    <property type="entry name" value="Acyl_CoA_acyltransferase"/>
</dbReference>
<protein>
    <recommendedName>
        <fullName evidence="2 9">Acyl-homoserine-lactone synthase</fullName>
        <ecNumber evidence="1 9">2.3.1.184</ecNumber>
    </recommendedName>
    <alternativeName>
        <fullName evidence="9">Autoinducer synthesis protein</fullName>
    </alternativeName>
</protein>
<comment type="similarity">
    <text evidence="8 9">Belongs to the autoinducer synthase family.</text>
</comment>
<sequence>MLRFFDIGFNYLNEKDSKEIFTLRKRVFKDRLDWMVECRNGMESDEYDCCRTIYLLGGVGDNYVCGVRFIETKHPNMITGAFKEYFDKFDIPKGNFIEASRLFIEKGRSQRLRFQGYPVSTLLFLSMINYARFYQYEGIYAIVSHSMYIIFKRSGWLISIIEKSVSEKKQDIYLIFMPVDENSQRTLISLARQKAPFLGCSLNTWPLSLSVREHGSDQL</sequence>
<dbReference type="AlphaFoldDB" id="A0A4U3FN00"/>
<evidence type="ECO:0000256" key="6">
    <source>
        <dbReference type="ARBA" id="ARBA00022929"/>
    </source>
</evidence>
<dbReference type="Proteomes" id="UP000306393">
    <property type="component" value="Unassembled WGS sequence"/>
</dbReference>
<evidence type="ECO:0000256" key="9">
    <source>
        <dbReference type="RuleBase" id="RU361135"/>
    </source>
</evidence>
<dbReference type="GO" id="GO:0009372">
    <property type="term" value="P:quorum sensing"/>
    <property type="evidence" value="ECO:0007669"/>
    <property type="project" value="UniProtKB-UniRule"/>
</dbReference>
<dbReference type="PROSITE" id="PS51187">
    <property type="entry name" value="AUTOINDUCER_SYNTH_2"/>
    <property type="match status" value="1"/>
</dbReference>
<accession>A0A4U3FN00</accession>
<gene>
    <name evidence="11" type="ORF">EpCFBP13511_03355</name>
    <name evidence="10" type="ORF">IFT93_08470</name>
</gene>
<evidence type="ECO:0000313" key="13">
    <source>
        <dbReference type="Proteomes" id="UP000661012"/>
    </source>
</evidence>
<evidence type="ECO:0000256" key="4">
    <source>
        <dbReference type="ARBA" id="ARBA00022679"/>
    </source>
</evidence>
<keyword evidence="4 9" id="KW-0808">Transferase</keyword>
<reference evidence="11 12" key="1">
    <citation type="journal article" date="2019" name="Sci. Rep.">
        <title>Differences in resource use lead to coexistence of seed-transmitted microbial populations.</title>
        <authorList>
            <person name="Torres-Cortes G."/>
            <person name="Garcia B.J."/>
            <person name="Compant S."/>
            <person name="Rezki S."/>
            <person name="Jones P."/>
            <person name="Preveaux A."/>
            <person name="Briand M."/>
            <person name="Roulet A."/>
            <person name="Bouchez O."/>
            <person name="Jacobson D."/>
            <person name="Barret M."/>
        </authorList>
    </citation>
    <scope>NUCLEOTIDE SEQUENCE [LARGE SCALE GENOMIC DNA]</scope>
    <source>
        <strain evidence="11 12">CFBP13511</strain>
    </source>
</reference>
<dbReference type="InterPro" id="IPR001690">
    <property type="entry name" value="Autoind_synthase"/>
</dbReference>
<evidence type="ECO:0000256" key="5">
    <source>
        <dbReference type="ARBA" id="ARBA00022691"/>
    </source>
</evidence>
<dbReference type="Pfam" id="PF00765">
    <property type="entry name" value="Autoind_synth"/>
    <property type="match status" value="1"/>
</dbReference>
<dbReference type="RefSeq" id="WP_137268721.1">
    <property type="nucleotide sequence ID" value="NZ_CP146504.1"/>
</dbReference>
<dbReference type="InterPro" id="IPR018311">
    <property type="entry name" value="Autoind_synth_CS"/>
</dbReference>
<keyword evidence="3 8" id="KW-0673">Quorum sensing</keyword>
<dbReference type="PANTHER" id="PTHR39322:SF1">
    <property type="entry name" value="ISOVALERYL-HOMOSERINE LACTONE SYNTHASE"/>
    <property type="match status" value="1"/>
</dbReference>
<keyword evidence="13" id="KW-1185">Reference proteome</keyword>
<dbReference type="GO" id="GO:0061579">
    <property type="term" value="F:N-acyl homoserine lactone synthase activity"/>
    <property type="evidence" value="ECO:0007669"/>
    <property type="project" value="UniProtKB-UniRule"/>
</dbReference>
<evidence type="ECO:0000256" key="2">
    <source>
        <dbReference type="ARBA" id="ARBA00018768"/>
    </source>
</evidence>
<dbReference type="SUPFAM" id="SSF55729">
    <property type="entry name" value="Acyl-CoA N-acyltransferases (Nat)"/>
    <property type="match status" value="1"/>
</dbReference>
<evidence type="ECO:0000256" key="1">
    <source>
        <dbReference type="ARBA" id="ARBA00012340"/>
    </source>
</evidence>
<evidence type="ECO:0000256" key="7">
    <source>
        <dbReference type="ARBA" id="ARBA00048576"/>
    </source>
</evidence>
<name>A0A4U3FN00_9GAMM</name>
<evidence type="ECO:0000256" key="8">
    <source>
        <dbReference type="PROSITE-ProRule" id="PRU00533"/>
    </source>
</evidence>
<evidence type="ECO:0000313" key="12">
    <source>
        <dbReference type="Proteomes" id="UP000306393"/>
    </source>
</evidence>
<dbReference type="EC" id="2.3.1.184" evidence="1 9"/>
<comment type="caution">
    <text evidence="11">The sequence shown here is derived from an EMBL/GenBank/DDBJ whole genome shotgun (WGS) entry which is preliminary data.</text>
</comment>
<evidence type="ECO:0000313" key="11">
    <source>
        <dbReference type="EMBL" id="TKJ94595.1"/>
    </source>
</evidence>
<evidence type="ECO:0000256" key="3">
    <source>
        <dbReference type="ARBA" id="ARBA00022654"/>
    </source>
</evidence>
<dbReference type="EMBL" id="QGAC01000002">
    <property type="protein sequence ID" value="TKJ94595.1"/>
    <property type="molecule type" value="Genomic_DNA"/>
</dbReference>
<dbReference type="OrthoDB" id="6169313at2"/>
<keyword evidence="5 9" id="KW-0949">S-adenosyl-L-methionine</keyword>
<proteinExistence type="inferred from homology"/>
<organism evidence="11 12">
    <name type="scientific">Erwinia persicina</name>
    <dbReference type="NCBI Taxonomy" id="55211"/>
    <lineage>
        <taxon>Bacteria</taxon>
        <taxon>Pseudomonadati</taxon>
        <taxon>Pseudomonadota</taxon>
        <taxon>Gammaproteobacteria</taxon>
        <taxon>Enterobacterales</taxon>
        <taxon>Erwiniaceae</taxon>
        <taxon>Erwinia</taxon>
    </lineage>
</organism>
<comment type="catalytic activity">
    <reaction evidence="7 9">
        <text>a fatty acyl-[ACP] + S-adenosyl-L-methionine = an N-acyl-L-homoserine lactone + S-methyl-5'-thioadenosine + holo-[ACP] + H(+)</text>
        <dbReference type="Rhea" id="RHEA:10096"/>
        <dbReference type="Rhea" id="RHEA-COMP:9685"/>
        <dbReference type="Rhea" id="RHEA-COMP:14125"/>
        <dbReference type="ChEBI" id="CHEBI:15378"/>
        <dbReference type="ChEBI" id="CHEBI:17509"/>
        <dbReference type="ChEBI" id="CHEBI:55474"/>
        <dbReference type="ChEBI" id="CHEBI:59789"/>
        <dbReference type="ChEBI" id="CHEBI:64479"/>
        <dbReference type="ChEBI" id="CHEBI:138651"/>
        <dbReference type="EC" id="2.3.1.184"/>
    </reaction>
</comment>
<dbReference type="Gene3D" id="3.40.630.30">
    <property type="match status" value="1"/>
</dbReference>
<dbReference type="GO" id="GO:0007165">
    <property type="term" value="P:signal transduction"/>
    <property type="evidence" value="ECO:0007669"/>
    <property type="project" value="TreeGrafter"/>
</dbReference>
<dbReference type="PROSITE" id="PS00949">
    <property type="entry name" value="AUTOINDUCER_SYNTH_1"/>
    <property type="match status" value="1"/>
</dbReference>
<dbReference type="Proteomes" id="UP000661012">
    <property type="component" value="Unassembled WGS sequence"/>
</dbReference>
<dbReference type="EMBL" id="JACYNN010000004">
    <property type="protein sequence ID" value="MBD8106460.1"/>
    <property type="molecule type" value="Genomic_DNA"/>
</dbReference>
<evidence type="ECO:0000313" key="10">
    <source>
        <dbReference type="EMBL" id="MBD8106460.1"/>
    </source>
</evidence>